<dbReference type="OrthoDB" id="994901at2759"/>
<dbReference type="AlphaFoldDB" id="A0A7J7LK87"/>
<keyword evidence="3" id="KW-1185">Reference proteome</keyword>
<evidence type="ECO:0000256" key="1">
    <source>
        <dbReference type="SAM" id="MobiDB-lite"/>
    </source>
</evidence>
<comment type="caution">
    <text evidence="2">The sequence shown here is derived from an EMBL/GenBank/DDBJ whole genome shotgun (WGS) entry which is preliminary data.</text>
</comment>
<dbReference type="EMBL" id="JACGCM010002221">
    <property type="protein sequence ID" value="KAF6143043.1"/>
    <property type="molecule type" value="Genomic_DNA"/>
</dbReference>
<accession>A0A7J7LK87</accession>
<dbReference type="PANTHER" id="PTHR37722:SF2">
    <property type="entry name" value="OS01G0167700 PROTEIN"/>
    <property type="match status" value="1"/>
</dbReference>
<feature type="region of interest" description="Disordered" evidence="1">
    <location>
        <begin position="411"/>
        <end position="434"/>
    </location>
</feature>
<feature type="region of interest" description="Disordered" evidence="1">
    <location>
        <begin position="1"/>
        <end position="22"/>
    </location>
</feature>
<protein>
    <submittedName>
        <fullName evidence="2">Uncharacterized protein</fullName>
    </submittedName>
</protein>
<proteinExistence type="predicted"/>
<name>A0A7J7LK87_9MAGN</name>
<feature type="region of interest" description="Disordered" evidence="1">
    <location>
        <begin position="451"/>
        <end position="502"/>
    </location>
</feature>
<gene>
    <name evidence="2" type="ORF">GIB67_041111</name>
</gene>
<dbReference type="Proteomes" id="UP000541444">
    <property type="component" value="Unassembled WGS sequence"/>
</dbReference>
<organism evidence="2 3">
    <name type="scientific">Kingdonia uniflora</name>
    <dbReference type="NCBI Taxonomy" id="39325"/>
    <lineage>
        <taxon>Eukaryota</taxon>
        <taxon>Viridiplantae</taxon>
        <taxon>Streptophyta</taxon>
        <taxon>Embryophyta</taxon>
        <taxon>Tracheophyta</taxon>
        <taxon>Spermatophyta</taxon>
        <taxon>Magnoliopsida</taxon>
        <taxon>Ranunculales</taxon>
        <taxon>Circaeasteraceae</taxon>
        <taxon>Kingdonia</taxon>
    </lineage>
</organism>
<sequence>MGGSRRKVTTKQYFEQKKRQQQTAGLYNTAEGTNAYNEYHENPKSLDILSLLNLAKVAQECRSNCTNGYAFQELSVLDLLGDDGPNTKSERSTVHEAHVAFSVEGLGKIGMETPAHSPRQLGRISCNGLSSPSKAARRHRTSKNFKNFMDDFELEVNSMVHGADIPRCDTNNQSAKMKHSTLIGFMALDGDDYAVDNFFSEEASLYDNAEDNEKPLDARSSFLHDFSSDEETYDVAWERRPHNKTSHFTDSWRCKTQNASDFAFEDSYLQSKRRIVIAPNEFDFSAVPYFETSGKDQDFMATTGARNLKEEGSWDFSPLSWSYFTKRDTKDNISMLRTFMEPDNVVTEFPSPNLYPNTHFSYKRSKLDSPVKYARSENFFNEQSASECPLSPVHSCVSPIVSNIGFRPENPDIFQASRSEDKPSDSSEVLGSKGDVETVVKSSRYFQEKVVNSGEGQSDQATGCEKFAEGSEKEGSVGNSDLLSDNGKTVNSPGSKDNCGQCMERKDENSVLIEMPETQVSVEHKEENSTKDVLDIEISVDDTSECMETKDENSVLIEMPETQVCSEHEEGICTEEDLVKLKSYINDDRYQFGAQVPFPSESGSKGISFLFYS</sequence>
<evidence type="ECO:0000313" key="3">
    <source>
        <dbReference type="Proteomes" id="UP000541444"/>
    </source>
</evidence>
<feature type="compositionally biased region" description="Basic and acidic residues" evidence="1">
    <location>
        <begin position="466"/>
        <end position="475"/>
    </location>
</feature>
<evidence type="ECO:0000313" key="2">
    <source>
        <dbReference type="EMBL" id="KAF6143043.1"/>
    </source>
</evidence>
<feature type="compositionally biased region" description="Polar residues" evidence="1">
    <location>
        <begin position="477"/>
        <end position="495"/>
    </location>
</feature>
<dbReference type="PANTHER" id="PTHR37722">
    <property type="entry name" value="OS01G0167700 PROTEIN"/>
    <property type="match status" value="1"/>
</dbReference>
<reference evidence="2 3" key="1">
    <citation type="journal article" date="2020" name="IScience">
        <title>Genome Sequencing of the Endangered Kingdonia uniflora (Circaeasteraceae, Ranunculales) Reveals Potential Mechanisms of Evolutionary Specialization.</title>
        <authorList>
            <person name="Sun Y."/>
            <person name="Deng T."/>
            <person name="Zhang A."/>
            <person name="Moore M.J."/>
            <person name="Landis J.B."/>
            <person name="Lin N."/>
            <person name="Zhang H."/>
            <person name="Zhang X."/>
            <person name="Huang J."/>
            <person name="Zhang X."/>
            <person name="Sun H."/>
            <person name="Wang H."/>
        </authorList>
    </citation>
    <scope>NUCLEOTIDE SEQUENCE [LARGE SCALE GENOMIC DNA]</scope>
    <source>
        <strain evidence="2">TB1705</strain>
        <tissue evidence="2">Leaf</tissue>
    </source>
</reference>